<organism evidence="2 3">
    <name type="scientific">Leishmania tarentolae</name>
    <name type="common">Sauroleishmania tarentolae</name>
    <dbReference type="NCBI Taxonomy" id="5689"/>
    <lineage>
        <taxon>Eukaryota</taxon>
        <taxon>Discoba</taxon>
        <taxon>Euglenozoa</taxon>
        <taxon>Kinetoplastea</taxon>
        <taxon>Metakinetoplastina</taxon>
        <taxon>Trypanosomatida</taxon>
        <taxon>Trypanosomatidae</taxon>
        <taxon>Leishmaniinae</taxon>
        <taxon>Leishmania</taxon>
        <taxon>lizard Leishmania</taxon>
    </lineage>
</organism>
<feature type="coiled-coil region" evidence="1">
    <location>
        <begin position="1195"/>
        <end position="1222"/>
    </location>
</feature>
<sequence length="1242" mass="138440">MIGYEGRCVLLEDADEWVNIPFVVREFMKQLNDEAQSSRAVVEMLRQEQKETNLLLHRVMQKQADLEIDNTRNIMSLNHNASRAAHNSTEKRHTEQIHSLRKKSDRLEDNIHHLSVHVEELSKSVLSSISTGGAFDELKGLVTSLTTKAEATERLLKDHVDASTVARRPTECLAGTTALAAVQDVQKSFKGELDAHNTHQRSLEKSIGLLREASNSQMEESSRIRGVCQELSEIIEADRKTNKERLASCFNTLEKLENLCIAQHTELETRIKRTEDTCLGSETRSREEAKSLYAELRGIVKEDQTDRQQRYHELAEELRTIKEQQRRLTEQLAAANHESDSLGQRAMKHMKDIFVRLDSVEMEVEKLGSTFVARRDHQKEQRQTQDALDAMRTSVADTVAAFQEQVQQLATSMKTIRTEQTEDNDWLHNELGRISTMVGFASQQREKQERQVTSLCEIVHNLSVAVEGLQKGCSVAVAPPPTPAASPAQTNAPENCTNSEIPTEWETWRSTFVKDVEERITAAVSPNPQPQVSTPVLERVSQQLNELTAKVDGGAKYTQAIVSQQMDQMRNTVRDEVAHQLQSHTALREVTPALVEVEAVKRRLAGIELSLQTLSTRTDRWCMDAENDNLSFPNSLLQRVLLVEEAIDGLKRRLLELGENVMNVDQRSSQFARGAHEMEAQLHDQQRMIMQLGTDLTAALESLLHTEQSLSRHQSSTTLQLSEVQTCLEKWKRDAAEAPTAAVPSVALQSSVQNGALAAAETNADDSHRSLSSRVAQLAETVEHLSAQVIRIETEILQALQVDLKAVRSECAAAASARKSKKDGVSSLVSDPIDREEEVCAAYEELHRRLDTEESSRCEAAAALCAVEERLLAIERDVSGLLSSPNRESPPSGDANSAVTAATMKLCVDELARCHERLDRIEQEVTGNACRCSSSAPHVSEVEGAANHQDVHHLQQQLGQLQEDMHAFLTSQLRTEMREAEPALVEAAAAAAVLRCRDVLKAVADSSVTVIDAHAHTETLSALQAAVEEVQNTMQERILTVLEGSDRVQNIVQSLRAAVDHLNALEKSQLELRRDLEKAESAHQAHQRDLSLQLETISTGMERKMDELRADVKESVVVSTAESFEAGDRAQKPSDDTKAAWVAEVVDSMQATYYTRTLLEERLENIWSSMIGLLARKEDVSTVHDKLNGLHQLIQEEMQIELQRLEEELANQLAEKVSLANLQVILEHHIGGSDADSDHVAL</sequence>
<dbReference type="AlphaFoldDB" id="A0A640KKK5"/>
<proteinExistence type="predicted"/>
<feature type="coiled-coil region" evidence="1">
    <location>
        <begin position="1062"/>
        <end position="1089"/>
    </location>
</feature>
<evidence type="ECO:0000256" key="1">
    <source>
        <dbReference type="SAM" id="Coils"/>
    </source>
</evidence>
<dbReference type="OrthoDB" id="272738at2759"/>
<gene>
    <name evidence="2" type="ORF">LtaPh_2624500</name>
</gene>
<evidence type="ECO:0000313" key="2">
    <source>
        <dbReference type="EMBL" id="GET89594.1"/>
    </source>
</evidence>
<reference evidence="2" key="1">
    <citation type="submission" date="2019-11" db="EMBL/GenBank/DDBJ databases">
        <title>Leishmania tarentolae CDS.</title>
        <authorList>
            <person name="Goto Y."/>
            <person name="Yamagishi J."/>
        </authorList>
    </citation>
    <scope>NUCLEOTIDE SEQUENCE [LARGE SCALE GENOMIC DNA]</scope>
    <source>
        <strain evidence="2">Parrot Tar II</strain>
    </source>
</reference>
<feature type="coiled-coil region" evidence="1">
    <location>
        <begin position="311"/>
        <end position="338"/>
    </location>
</feature>
<protein>
    <submittedName>
        <fullName evidence="2">Uncharacterized protein</fullName>
    </submittedName>
</protein>
<name>A0A640KKK5_LEITA</name>
<evidence type="ECO:0000313" key="3">
    <source>
        <dbReference type="Proteomes" id="UP000419144"/>
    </source>
</evidence>
<comment type="caution">
    <text evidence="2">The sequence shown here is derived from an EMBL/GenBank/DDBJ whole genome shotgun (WGS) entry which is preliminary data.</text>
</comment>
<dbReference type="EMBL" id="BLBS01000036">
    <property type="protein sequence ID" value="GET89594.1"/>
    <property type="molecule type" value="Genomic_DNA"/>
</dbReference>
<dbReference type="Proteomes" id="UP000419144">
    <property type="component" value="Unassembled WGS sequence"/>
</dbReference>
<keyword evidence="3" id="KW-1185">Reference proteome</keyword>
<dbReference type="VEuPathDB" id="TriTrypDB:LtaPh_2624500"/>
<accession>A0A640KKK5</accession>
<keyword evidence="1" id="KW-0175">Coiled coil</keyword>